<evidence type="ECO:0000313" key="2">
    <source>
        <dbReference type="Proteomes" id="UP001589568"/>
    </source>
</evidence>
<organism evidence="1 2">
    <name type="scientific">Nonomuraea salmonea</name>
    <dbReference type="NCBI Taxonomy" id="46181"/>
    <lineage>
        <taxon>Bacteria</taxon>
        <taxon>Bacillati</taxon>
        <taxon>Actinomycetota</taxon>
        <taxon>Actinomycetes</taxon>
        <taxon>Streptosporangiales</taxon>
        <taxon>Streptosporangiaceae</taxon>
        <taxon>Nonomuraea</taxon>
    </lineage>
</organism>
<dbReference type="Proteomes" id="UP001589568">
    <property type="component" value="Unassembled WGS sequence"/>
</dbReference>
<gene>
    <name evidence="1" type="ORF">ACFFR3_46075</name>
</gene>
<evidence type="ECO:0000313" key="1">
    <source>
        <dbReference type="EMBL" id="MFB9476905.1"/>
    </source>
</evidence>
<accession>A0ABV5P2X8</accession>
<dbReference type="RefSeq" id="WP_345410128.1">
    <property type="nucleotide sequence ID" value="NZ_BAAAXS010000002.1"/>
</dbReference>
<sequence>MTVATTATATATPVAVIGSALRSWGARQIEEAAAATAELADALKGSTTGAEMAGLMAAALRARHLAAPWESVLTGNTGDDAVIASATAMLAKAVNHLLNVSADNGHWLPLEGVERGAISEGYRAFASYVKPLLDHLEG</sequence>
<dbReference type="EMBL" id="JBHMCF010000057">
    <property type="protein sequence ID" value="MFB9476905.1"/>
    <property type="molecule type" value="Genomic_DNA"/>
</dbReference>
<comment type="caution">
    <text evidence="1">The sequence shown here is derived from an EMBL/GenBank/DDBJ whole genome shotgun (WGS) entry which is preliminary data.</text>
</comment>
<name>A0ABV5P2X8_9ACTN</name>
<keyword evidence="2" id="KW-1185">Reference proteome</keyword>
<reference evidence="1 2" key="1">
    <citation type="submission" date="2024-09" db="EMBL/GenBank/DDBJ databases">
        <authorList>
            <person name="Sun Q."/>
            <person name="Mori K."/>
        </authorList>
    </citation>
    <scope>NUCLEOTIDE SEQUENCE [LARGE SCALE GENOMIC DNA]</scope>
    <source>
        <strain evidence="1 2">JCM 3324</strain>
    </source>
</reference>
<proteinExistence type="predicted"/>
<protein>
    <recommendedName>
        <fullName evidence="3">DUF4259 domain-containing protein</fullName>
    </recommendedName>
</protein>
<evidence type="ECO:0008006" key="3">
    <source>
        <dbReference type="Google" id="ProtNLM"/>
    </source>
</evidence>